<evidence type="ECO:0000313" key="3">
    <source>
        <dbReference type="Proteomes" id="UP000324748"/>
    </source>
</evidence>
<sequence length="82" mass="9308">MQPKWAKQQENNPRCQLVPKHPRAQSSFFAGTENPPPPTAAVSNLLLTIKQKSWTRGEEGLLSGDRINSECNLWNCFQTRND</sequence>
<dbReference type="EMBL" id="VSWC01000196">
    <property type="protein sequence ID" value="KAA1065719.1"/>
    <property type="molecule type" value="Genomic_DNA"/>
</dbReference>
<accession>A0A5B0LNE0</accession>
<protein>
    <submittedName>
        <fullName evidence="2">Uncharacterized protein</fullName>
    </submittedName>
</protein>
<proteinExistence type="predicted"/>
<evidence type="ECO:0000313" key="2">
    <source>
        <dbReference type="EMBL" id="KAA1065719.1"/>
    </source>
</evidence>
<dbReference type="AlphaFoldDB" id="A0A5B0LNE0"/>
<keyword evidence="3" id="KW-1185">Reference proteome</keyword>
<dbReference type="Proteomes" id="UP000324748">
    <property type="component" value="Unassembled WGS sequence"/>
</dbReference>
<feature type="region of interest" description="Disordered" evidence="1">
    <location>
        <begin position="1"/>
        <end position="21"/>
    </location>
</feature>
<name>A0A5B0LNE0_PUCGR</name>
<reference evidence="2 3" key="1">
    <citation type="submission" date="2019-05" db="EMBL/GenBank/DDBJ databases">
        <title>Emergence of the Ug99 lineage of the wheat stem rust pathogen through somatic hybridization.</title>
        <authorList>
            <person name="Li F."/>
            <person name="Upadhyaya N.M."/>
            <person name="Sperschneider J."/>
            <person name="Matny O."/>
            <person name="Nguyen-Phuc H."/>
            <person name="Mago R."/>
            <person name="Raley C."/>
            <person name="Miller M.E."/>
            <person name="Silverstein K.A.T."/>
            <person name="Henningsen E."/>
            <person name="Hirsch C.D."/>
            <person name="Visser B."/>
            <person name="Pretorius Z.A."/>
            <person name="Steffenson B.J."/>
            <person name="Schwessinger B."/>
            <person name="Dodds P.N."/>
            <person name="Figueroa M."/>
        </authorList>
    </citation>
    <scope>NUCLEOTIDE SEQUENCE [LARGE SCALE GENOMIC DNA]</scope>
    <source>
        <strain evidence="2">21-0</strain>
    </source>
</reference>
<comment type="caution">
    <text evidence="2">The sequence shown here is derived from an EMBL/GenBank/DDBJ whole genome shotgun (WGS) entry which is preliminary data.</text>
</comment>
<organism evidence="2 3">
    <name type="scientific">Puccinia graminis f. sp. tritici</name>
    <dbReference type="NCBI Taxonomy" id="56615"/>
    <lineage>
        <taxon>Eukaryota</taxon>
        <taxon>Fungi</taxon>
        <taxon>Dikarya</taxon>
        <taxon>Basidiomycota</taxon>
        <taxon>Pucciniomycotina</taxon>
        <taxon>Pucciniomycetes</taxon>
        <taxon>Pucciniales</taxon>
        <taxon>Pucciniaceae</taxon>
        <taxon>Puccinia</taxon>
    </lineage>
</organism>
<evidence type="ECO:0000256" key="1">
    <source>
        <dbReference type="SAM" id="MobiDB-lite"/>
    </source>
</evidence>
<gene>
    <name evidence="2" type="ORF">PGT21_008331</name>
</gene>